<dbReference type="InterPro" id="IPR020846">
    <property type="entry name" value="MFS_dom"/>
</dbReference>
<dbReference type="PANTHER" id="PTHR48022">
    <property type="entry name" value="PLASTIDIC GLUCOSE TRANSPORTER 4"/>
    <property type="match status" value="1"/>
</dbReference>
<dbReference type="InterPro" id="IPR050360">
    <property type="entry name" value="MFS_Sugar_Transporters"/>
</dbReference>
<evidence type="ECO:0000256" key="2">
    <source>
        <dbReference type="ARBA" id="ARBA00010992"/>
    </source>
</evidence>
<keyword evidence="11" id="KW-1185">Reference proteome</keyword>
<dbReference type="GO" id="GO:0005351">
    <property type="term" value="F:carbohydrate:proton symporter activity"/>
    <property type="evidence" value="ECO:0007669"/>
    <property type="project" value="TreeGrafter"/>
</dbReference>
<evidence type="ECO:0000259" key="9">
    <source>
        <dbReference type="PROSITE" id="PS50850"/>
    </source>
</evidence>
<proteinExistence type="inferred from homology"/>
<keyword evidence="4 8" id="KW-0812">Transmembrane</keyword>
<evidence type="ECO:0000313" key="10">
    <source>
        <dbReference type="EMBL" id="KAH7131142.1"/>
    </source>
</evidence>
<dbReference type="GO" id="GO:0016020">
    <property type="term" value="C:membrane"/>
    <property type="evidence" value="ECO:0007669"/>
    <property type="project" value="UniProtKB-SubCell"/>
</dbReference>
<evidence type="ECO:0000256" key="1">
    <source>
        <dbReference type="ARBA" id="ARBA00004141"/>
    </source>
</evidence>
<keyword evidence="6 8" id="KW-0472">Membrane</keyword>
<keyword evidence="3 7" id="KW-0813">Transport</keyword>
<feature type="transmembrane region" description="Helical" evidence="8">
    <location>
        <begin position="359"/>
        <end position="377"/>
    </location>
</feature>
<dbReference type="InterPro" id="IPR036259">
    <property type="entry name" value="MFS_trans_sf"/>
</dbReference>
<dbReference type="InterPro" id="IPR005828">
    <property type="entry name" value="MFS_sugar_transport-like"/>
</dbReference>
<accession>A0A9P9E5W3</accession>
<protein>
    <submittedName>
        <fullName evidence="10">General substrate transporter</fullName>
    </submittedName>
</protein>
<feature type="transmembrane region" description="Helical" evidence="8">
    <location>
        <begin position="129"/>
        <end position="151"/>
    </location>
</feature>
<dbReference type="PANTHER" id="PTHR48022:SF59">
    <property type="entry name" value="MAJOR FACILITATOR SUPERFAMILY (MFS) PROFILE DOMAIN-CONTAINING PROTEIN"/>
    <property type="match status" value="1"/>
</dbReference>
<dbReference type="PROSITE" id="PS50850">
    <property type="entry name" value="MFS"/>
    <property type="match status" value="1"/>
</dbReference>
<feature type="transmembrane region" description="Helical" evidence="8">
    <location>
        <begin position="294"/>
        <end position="312"/>
    </location>
</feature>
<name>A0A9P9E5W3_9HYPO</name>
<evidence type="ECO:0000313" key="11">
    <source>
        <dbReference type="Proteomes" id="UP000738349"/>
    </source>
</evidence>
<dbReference type="Pfam" id="PF00083">
    <property type="entry name" value="Sugar_tr"/>
    <property type="match status" value="1"/>
</dbReference>
<comment type="caution">
    <text evidence="10">The sequence shown here is derived from an EMBL/GenBank/DDBJ whole genome shotgun (WGS) entry which is preliminary data.</text>
</comment>
<organism evidence="10 11">
    <name type="scientific">Dactylonectria macrodidyma</name>
    <dbReference type="NCBI Taxonomy" id="307937"/>
    <lineage>
        <taxon>Eukaryota</taxon>
        <taxon>Fungi</taxon>
        <taxon>Dikarya</taxon>
        <taxon>Ascomycota</taxon>
        <taxon>Pezizomycotina</taxon>
        <taxon>Sordariomycetes</taxon>
        <taxon>Hypocreomycetidae</taxon>
        <taxon>Hypocreales</taxon>
        <taxon>Nectriaceae</taxon>
        <taxon>Dactylonectria</taxon>
    </lineage>
</organism>
<evidence type="ECO:0000256" key="6">
    <source>
        <dbReference type="ARBA" id="ARBA00023136"/>
    </source>
</evidence>
<dbReference type="EMBL" id="JAGMUV010000017">
    <property type="protein sequence ID" value="KAH7131142.1"/>
    <property type="molecule type" value="Genomic_DNA"/>
</dbReference>
<dbReference type="Gene3D" id="1.20.1250.20">
    <property type="entry name" value="MFS general substrate transporter like domains"/>
    <property type="match status" value="1"/>
</dbReference>
<dbReference type="Proteomes" id="UP000738349">
    <property type="component" value="Unassembled WGS sequence"/>
</dbReference>
<dbReference type="OrthoDB" id="5296287at2759"/>
<feature type="transmembrane region" description="Helical" evidence="8">
    <location>
        <begin position="458"/>
        <end position="480"/>
    </location>
</feature>
<dbReference type="NCBIfam" id="TIGR00879">
    <property type="entry name" value="SP"/>
    <property type="match status" value="1"/>
</dbReference>
<feature type="domain" description="Major facilitator superfamily (MFS) profile" evidence="9">
    <location>
        <begin position="31"/>
        <end position="484"/>
    </location>
</feature>
<comment type="subcellular location">
    <subcellularLocation>
        <location evidence="1">Membrane</location>
        <topology evidence="1">Multi-pass membrane protein</topology>
    </subcellularLocation>
</comment>
<evidence type="ECO:0000256" key="3">
    <source>
        <dbReference type="ARBA" id="ARBA00022448"/>
    </source>
</evidence>
<keyword evidence="5 8" id="KW-1133">Transmembrane helix</keyword>
<comment type="similarity">
    <text evidence="2 7">Belongs to the major facilitator superfamily. Sugar transporter (TC 2.A.1.1) family.</text>
</comment>
<dbReference type="AlphaFoldDB" id="A0A9P9E5W3"/>
<sequence>MDSIKQSSLMKYIRAVRALPDGILNWHLFLTVVTFALSGCPKGWDEGAAASITQLQSFRDEYHLDSELDASTISNLVSFVNIGAGVGAFLSFFLNDRIGRISSMRLYQATYAIGTLISCFAYGHQSALYVGRIIAGLGIGACTVVGPMAIAEIAPKTIRGLMTLWFNICMLAGQAIGVFSVYGVNIHISSARIFQHQVPWFVQTFVPAISIAMSFAATESPRWFAIKGRSQEALAALTKLRGLSEDHPVVQEEYSQLVAHIEDENSQFGEQTFRSVVKETFLVRSNLRRVQLTIIAYILAQFSGANSITNYLPTIFGLIGVQGTDVKVYSTGLYSIAKLICCVIASLVFVDVLGRRRSLMIGISIQGACHAYLSGYLRYFTKDPDSVTEGSSDAAVAIIYIHALGWAVGLYTLPYLFGAELWPNRIRSFGGALSQCFHWLFYFAITKATPSILSSMDVWGAFLFFVAWCVIAFFYTLFLVPETSGLSLDEMDAIFQRPMHKLRQPLHNDQFYQTFYEDYIIDSKDD</sequence>
<feature type="transmembrane region" description="Helical" evidence="8">
    <location>
        <begin position="163"/>
        <end position="188"/>
    </location>
</feature>
<reference evidence="10" key="1">
    <citation type="journal article" date="2021" name="Nat. Commun.">
        <title>Genetic determinants of endophytism in the Arabidopsis root mycobiome.</title>
        <authorList>
            <person name="Mesny F."/>
            <person name="Miyauchi S."/>
            <person name="Thiergart T."/>
            <person name="Pickel B."/>
            <person name="Atanasova L."/>
            <person name="Karlsson M."/>
            <person name="Huettel B."/>
            <person name="Barry K.W."/>
            <person name="Haridas S."/>
            <person name="Chen C."/>
            <person name="Bauer D."/>
            <person name="Andreopoulos W."/>
            <person name="Pangilinan J."/>
            <person name="LaButti K."/>
            <person name="Riley R."/>
            <person name="Lipzen A."/>
            <person name="Clum A."/>
            <person name="Drula E."/>
            <person name="Henrissat B."/>
            <person name="Kohler A."/>
            <person name="Grigoriev I.V."/>
            <person name="Martin F.M."/>
            <person name="Hacquard S."/>
        </authorList>
    </citation>
    <scope>NUCLEOTIDE SEQUENCE</scope>
    <source>
        <strain evidence="10">MPI-CAGE-AT-0147</strain>
    </source>
</reference>
<feature type="transmembrane region" description="Helical" evidence="8">
    <location>
        <begin position="397"/>
        <end position="417"/>
    </location>
</feature>
<gene>
    <name evidence="10" type="ORF">EDB81DRAFT_845736</name>
</gene>
<evidence type="ECO:0000256" key="7">
    <source>
        <dbReference type="RuleBase" id="RU003346"/>
    </source>
</evidence>
<feature type="transmembrane region" description="Helical" evidence="8">
    <location>
        <begin position="73"/>
        <end position="94"/>
    </location>
</feature>
<feature type="transmembrane region" description="Helical" evidence="8">
    <location>
        <begin position="106"/>
        <end position="123"/>
    </location>
</feature>
<dbReference type="InterPro" id="IPR003663">
    <property type="entry name" value="Sugar/inositol_transpt"/>
</dbReference>
<feature type="transmembrane region" description="Helical" evidence="8">
    <location>
        <begin position="332"/>
        <end position="352"/>
    </location>
</feature>
<dbReference type="InterPro" id="IPR005829">
    <property type="entry name" value="Sugar_transporter_CS"/>
</dbReference>
<dbReference type="PROSITE" id="PS00216">
    <property type="entry name" value="SUGAR_TRANSPORT_1"/>
    <property type="match status" value="1"/>
</dbReference>
<evidence type="ECO:0000256" key="8">
    <source>
        <dbReference type="SAM" id="Phobius"/>
    </source>
</evidence>
<dbReference type="SUPFAM" id="SSF103473">
    <property type="entry name" value="MFS general substrate transporter"/>
    <property type="match status" value="1"/>
</dbReference>
<dbReference type="PRINTS" id="PR00171">
    <property type="entry name" value="SUGRTRNSPORT"/>
</dbReference>
<evidence type="ECO:0000256" key="4">
    <source>
        <dbReference type="ARBA" id="ARBA00022692"/>
    </source>
</evidence>
<feature type="transmembrane region" description="Helical" evidence="8">
    <location>
        <begin position="200"/>
        <end position="218"/>
    </location>
</feature>
<evidence type="ECO:0000256" key="5">
    <source>
        <dbReference type="ARBA" id="ARBA00022989"/>
    </source>
</evidence>